<dbReference type="EMBL" id="HACG01026615">
    <property type="protein sequence ID" value="CEK73480.1"/>
    <property type="molecule type" value="Transcribed_RNA"/>
</dbReference>
<feature type="compositionally biased region" description="Polar residues" evidence="1">
    <location>
        <begin position="12"/>
        <end position="41"/>
    </location>
</feature>
<proteinExistence type="predicted"/>
<name>A0A0B7A0L4_9EUPU</name>
<feature type="region of interest" description="Disordered" evidence="1">
    <location>
        <begin position="1"/>
        <end position="41"/>
    </location>
</feature>
<reference evidence="2" key="1">
    <citation type="submission" date="2014-12" db="EMBL/GenBank/DDBJ databases">
        <title>Insight into the proteome of Arion vulgaris.</title>
        <authorList>
            <person name="Aradska J."/>
            <person name="Bulat T."/>
            <person name="Smidak R."/>
            <person name="Sarate P."/>
            <person name="Gangsoo J."/>
            <person name="Sialana F."/>
            <person name="Bilban M."/>
            <person name="Lubec G."/>
        </authorList>
    </citation>
    <scope>NUCLEOTIDE SEQUENCE</scope>
    <source>
        <tissue evidence="2">Skin</tissue>
    </source>
</reference>
<sequence>EEKGANEDQAKNKQCLNQINPNDNLVSLHDNNTNEITESPQLDSPVHNCCHCTLPPCGDQVTAPQAIPHRLSLTEVGTANRAVSLSSPLNAVV</sequence>
<feature type="non-terminal residue" evidence="2">
    <location>
        <position position="1"/>
    </location>
</feature>
<evidence type="ECO:0000313" key="2">
    <source>
        <dbReference type="EMBL" id="CEK73480.1"/>
    </source>
</evidence>
<organism evidence="2">
    <name type="scientific">Arion vulgaris</name>
    <dbReference type="NCBI Taxonomy" id="1028688"/>
    <lineage>
        <taxon>Eukaryota</taxon>
        <taxon>Metazoa</taxon>
        <taxon>Spiralia</taxon>
        <taxon>Lophotrochozoa</taxon>
        <taxon>Mollusca</taxon>
        <taxon>Gastropoda</taxon>
        <taxon>Heterobranchia</taxon>
        <taxon>Euthyneura</taxon>
        <taxon>Panpulmonata</taxon>
        <taxon>Eupulmonata</taxon>
        <taxon>Stylommatophora</taxon>
        <taxon>Helicina</taxon>
        <taxon>Arionoidea</taxon>
        <taxon>Arionidae</taxon>
        <taxon>Arion</taxon>
    </lineage>
</organism>
<feature type="compositionally biased region" description="Basic and acidic residues" evidence="1">
    <location>
        <begin position="1"/>
        <end position="11"/>
    </location>
</feature>
<protein>
    <submittedName>
        <fullName evidence="2">Uncharacterized protein</fullName>
    </submittedName>
</protein>
<accession>A0A0B7A0L4</accession>
<feature type="non-terminal residue" evidence="2">
    <location>
        <position position="93"/>
    </location>
</feature>
<gene>
    <name evidence="2" type="primary">ORF86946</name>
</gene>
<evidence type="ECO:0000256" key="1">
    <source>
        <dbReference type="SAM" id="MobiDB-lite"/>
    </source>
</evidence>
<dbReference type="AlphaFoldDB" id="A0A0B7A0L4"/>